<keyword evidence="3" id="KW-0812">Transmembrane</keyword>
<keyword evidence="3" id="KW-1133">Transmembrane helix</keyword>
<dbReference type="GO" id="GO:0019901">
    <property type="term" value="F:protein kinase binding"/>
    <property type="evidence" value="ECO:0007669"/>
    <property type="project" value="TreeGrafter"/>
</dbReference>
<evidence type="ECO:0000313" key="4">
    <source>
        <dbReference type="EMBL" id="KHN79423.1"/>
    </source>
</evidence>
<feature type="region of interest" description="Disordered" evidence="2">
    <location>
        <begin position="718"/>
        <end position="739"/>
    </location>
</feature>
<feature type="compositionally biased region" description="Basic and acidic residues" evidence="2">
    <location>
        <begin position="243"/>
        <end position="252"/>
    </location>
</feature>
<dbReference type="InterPro" id="IPR050827">
    <property type="entry name" value="CRP1_MDG1_kinase"/>
</dbReference>
<feature type="compositionally biased region" description="Basic and acidic residues" evidence="2">
    <location>
        <begin position="212"/>
        <end position="225"/>
    </location>
</feature>
<keyword evidence="3" id="KW-0472">Membrane</keyword>
<organism evidence="4 5">
    <name type="scientific">Toxocara canis</name>
    <name type="common">Canine roundworm</name>
    <dbReference type="NCBI Taxonomy" id="6265"/>
    <lineage>
        <taxon>Eukaryota</taxon>
        <taxon>Metazoa</taxon>
        <taxon>Ecdysozoa</taxon>
        <taxon>Nematoda</taxon>
        <taxon>Chromadorea</taxon>
        <taxon>Rhabditida</taxon>
        <taxon>Spirurina</taxon>
        <taxon>Ascaridomorpha</taxon>
        <taxon>Ascaridoidea</taxon>
        <taxon>Toxocaridae</taxon>
        <taxon>Toxocara</taxon>
    </lineage>
</organism>
<dbReference type="STRING" id="6265.A0A0B2VD15"/>
<dbReference type="PANTHER" id="PTHR10343">
    <property type="entry name" value="5'-AMP-ACTIVATED PROTEIN KINASE , BETA SUBUNIT"/>
    <property type="match status" value="1"/>
</dbReference>
<evidence type="ECO:0000256" key="3">
    <source>
        <dbReference type="SAM" id="Phobius"/>
    </source>
</evidence>
<evidence type="ECO:0000256" key="2">
    <source>
        <dbReference type="SAM" id="MobiDB-lite"/>
    </source>
</evidence>
<dbReference type="GO" id="GO:0007165">
    <property type="term" value="P:signal transduction"/>
    <property type="evidence" value="ECO:0007669"/>
    <property type="project" value="TreeGrafter"/>
</dbReference>
<feature type="transmembrane region" description="Helical" evidence="3">
    <location>
        <begin position="6"/>
        <end position="24"/>
    </location>
</feature>
<feature type="compositionally biased region" description="Basic residues" evidence="2">
    <location>
        <begin position="52"/>
        <end position="63"/>
    </location>
</feature>
<dbReference type="OrthoDB" id="5839011at2759"/>
<gene>
    <name evidence="4" type="ORF">Tcan_03842</name>
</gene>
<dbReference type="EMBL" id="JPKZ01001920">
    <property type="protein sequence ID" value="KHN79423.1"/>
    <property type="molecule type" value="Genomic_DNA"/>
</dbReference>
<protein>
    <submittedName>
        <fullName evidence="4">Uncharacterized protein</fullName>
    </submittedName>
</protein>
<feature type="compositionally biased region" description="Basic and acidic residues" evidence="2">
    <location>
        <begin position="64"/>
        <end position="107"/>
    </location>
</feature>
<dbReference type="InterPro" id="IPR013783">
    <property type="entry name" value="Ig-like_fold"/>
</dbReference>
<keyword evidence="1" id="KW-0175">Coiled coil</keyword>
<dbReference type="GO" id="GO:0031588">
    <property type="term" value="C:nucleotide-activated protein kinase complex"/>
    <property type="evidence" value="ECO:0007669"/>
    <property type="project" value="TreeGrafter"/>
</dbReference>
<feature type="coiled-coil region" evidence="1">
    <location>
        <begin position="298"/>
        <end position="349"/>
    </location>
</feature>
<sequence>MEPVTVGIMAALALFFVIVSLTAFRMLTKETNFEDVYGENAMRLFAEEKSGKQKTSKANKNRAKNIDRKRDNMDKEQKRAEKEQKHAEKEQKHAEKEQKYHEKKIEESVTEMVEPSEAIDGTENGKKTEAVPMHEAKHPRKKNKNKHQTEGPKVTEAVQAEKGGEAPVDLDNIEMSASWTEKIEMVVESTAVEEVPAAEGTEKKAKKKRARRAEDHPREAPKEVMESCASEPKLEDMPALMSTKEEKKTERPKSKRATVSLHDMTADKLHTRLSAVEGLEPEYLSFLAAYFSETGALKAKLSEENATLRKQIGEKERLVLQCTEKLSAAQKKDAEIAHLQQSLTEEKKKYSLFEQSVCTQLSASVKDKNYLQHINEQLKAETAGLKEELKKAQSAIKALPPPVDTTAFQQQADMLRSELSATKKKASQLESELSQRTQTLQQMKSDLQNRELQMEHMKQAGALSEKRFKDAEAASKMEREFLEAKLNETLKAMDELQTLAATAREEAQQRAVSVQSAVEDCRSEFTQQVVSLKHQLANVEKERDILKKENESSLESLSQKDAQHTKEVTKLSDEISQLKQLVEAEKSKESRVSDELDKRSNELAQLYKQVDDLRKQYERECVELSTFKDKLAKAEKASETERIKITTLEKELAEAKAQLNVKESTKDAELKCAHCAARIVIGDLSSATAAVCDVRSSCRPGDVISAPSPEVVITSLPRKSSIPKNSGDEKLDPTAKPSICSHSEEVRIQSNASESNVTSGTEDASVMSFTTEVRRVLPPQKDFSAVGLPLTEGGSEEEDVDWRATHLHADSLMCFELKWPVPDWNAADAPKEVRISGSFWGWQQPRAMNRSEDGYSIQLEMPLEHEDHHGVGEERMTNGATTLKYTRSDPGRRSPIRQKMQYHEFKFLVDGQWRCADHYEKKRTEDGAFENNVVYF</sequence>
<proteinExistence type="predicted"/>
<feature type="region of interest" description="Disordered" evidence="2">
    <location>
        <begin position="48"/>
        <end position="172"/>
    </location>
</feature>
<dbReference type="PANTHER" id="PTHR10343:SF81">
    <property type="entry name" value="CRUCIFORM DNA-RECOGNIZING PROTEIN 1-RELATED"/>
    <property type="match status" value="1"/>
</dbReference>
<dbReference type="GO" id="GO:0005737">
    <property type="term" value="C:cytoplasm"/>
    <property type="evidence" value="ECO:0007669"/>
    <property type="project" value="TreeGrafter"/>
</dbReference>
<feature type="region of interest" description="Disordered" evidence="2">
    <location>
        <begin position="549"/>
        <end position="568"/>
    </location>
</feature>
<accession>A0A0B2VD15</accession>
<evidence type="ECO:0000313" key="5">
    <source>
        <dbReference type="Proteomes" id="UP000031036"/>
    </source>
</evidence>
<dbReference type="CDD" id="cd02859">
    <property type="entry name" value="E_set_AMPKbeta_like_N"/>
    <property type="match status" value="1"/>
</dbReference>
<feature type="compositionally biased region" description="Basic residues" evidence="2">
    <location>
        <begin position="137"/>
        <end position="146"/>
    </location>
</feature>
<dbReference type="Proteomes" id="UP000031036">
    <property type="component" value="Unassembled WGS sequence"/>
</dbReference>
<name>A0A0B2VD15_TOXCA</name>
<feature type="region of interest" description="Disordered" evidence="2">
    <location>
        <begin position="191"/>
        <end position="258"/>
    </location>
</feature>
<evidence type="ECO:0000256" key="1">
    <source>
        <dbReference type="SAM" id="Coils"/>
    </source>
</evidence>
<comment type="caution">
    <text evidence="4">The sequence shown here is derived from an EMBL/GenBank/DDBJ whole genome shotgun (WGS) entry which is preliminary data.</text>
</comment>
<dbReference type="Gene3D" id="2.60.40.10">
    <property type="entry name" value="Immunoglobulins"/>
    <property type="match status" value="1"/>
</dbReference>
<dbReference type="GO" id="GO:0005634">
    <property type="term" value="C:nucleus"/>
    <property type="evidence" value="ECO:0007669"/>
    <property type="project" value="TreeGrafter"/>
</dbReference>
<keyword evidence="5" id="KW-1185">Reference proteome</keyword>
<feature type="compositionally biased region" description="Basic and acidic residues" evidence="2">
    <location>
        <begin position="123"/>
        <end position="136"/>
    </location>
</feature>
<dbReference type="AlphaFoldDB" id="A0A0B2VD15"/>
<reference evidence="4 5" key="1">
    <citation type="submission" date="2014-11" db="EMBL/GenBank/DDBJ databases">
        <title>Genetic blueprint of the zoonotic pathogen Toxocara canis.</title>
        <authorList>
            <person name="Zhu X.-Q."/>
            <person name="Korhonen P.K."/>
            <person name="Cai H."/>
            <person name="Young N.D."/>
            <person name="Nejsum P."/>
            <person name="von Samson-Himmelstjerna G."/>
            <person name="Boag P.R."/>
            <person name="Tan P."/>
            <person name="Li Q."/>
            <person name="Min J."/>
            <person name="Yang Y."/>
            <person name="Wang X."/>
            <person name="Fang X."/>
            <person name="Hall R.S."/>
            <person name="Hofmann A."/>
            <person name="Sternberg P.W."/>
            <person name="Jex A.R."/>
            <person name="Gasser R.B."/>
        </authorList>
    </citation>
    <scope>NUCLEOTIDE SEQUENCE [LARGE SCALE GENOMIC DNA]</scope>
    <source>
        <strain evidence="4">PN_DK_2014</strain>
    </source>
</reference>